<dbReference type="RefSeq" id="WP_204021299.1">
    <property type="nucleotide sequence ID" value="NZ_BOOW01000006.1"/>
</dbReference>
<dbReference type="PANTHER" id="PTHR11908">
    <property type="entry name" value="XANTHINE DEHYDROGENASE"/>
    <property type="match status" value="1"/>
</dbReference>
<feature type="domain" description="Aldehyde oxidase/xanthine dehydrogenase a/b hammerhead" evidence="3">
    <location>
        <begin position="24"/>
        <end position="132"/>
    </location>
</feature>
<dbReference type="Pfam" id="PF01315">
    <property type="entry name" value="Ald_Xan_dh_C"/>
    <property type="match status" value="1"/>
</dbReference>
<gene>
    <name evidence="4" type="ORF">Ssi02_09510</name>
</gene>
<dbReference type="Gene3D" id="3.90.1170.50">
    <property type="entry name" value="Aldehyde oxidase/xanthine dehydrogenase, a/b hammerhead"/>
    <property type="match status" value="1"/>
</dbReference>
<dbReference type="InterPro" id="IPR000674">
    <property type="entry name" value="Ald_Oxase/Xan_DH_a/b"/>
</dbReference>
<dbReference type="PANTHER" id="PTHR11908:SF132">
    <property type="entry name" value="ALDEHYDE OXIDASE 1-RELATED"/>
    <property type="match status" value="1"/>
</dbReference>
<dbReference type="SUPFAM" id="SSF54665">
    <property type="entry name" value="CO dehydrogenase molybdoprotein N-domain-like"/>
    <property type="match status" value="1"/>
</dbReference>
<dbReference type="EMBL" id="BOOW01000006">
    <property type="protein sequence ID" value="GII90720.1"/>
    <property type="molecule type" value="Genomic_DNA"/>
</dbReference>
<dbReference type="SMART" id="SM01008">
    <property type="entry name" value="Ald_Xan_dh_C"/>
    <property type="match status" value="1"/>
</dbReference>
<evidence type="ECO:0000313" key="5">
    <source>
        <dbReference type="Proteomes" id="UP000606172"/>
    </source>
</evidence>
<evidence type="ECO:0000256" key="1">
    <source>
        <dbReference type="ARBA" id="ARBA00022505"/>
    </source>
</evidence>
<evidence type="ECO:0000313" key="4">
    <source>
        <dbReference type="EMBL" id="GII90720.1"/>
    </source>
</evidence>
<dbReference type="GO" id="GO:0016491">
    <property type="term" value="F:oxidoreductase activity"/>
    <property type="evidence" value="ECO:0007669"/>
    <property type="project" value="UniProtKB-KW"/>
</dbReference>
<evidence type="ECO:0000259" key="3">
    <source>
        <dbReference type="SMART" id="SM01008"/>
    </source>
</evidence>
<evidence type="ECO:0000256" key="2">
    <source>
        <dbReference type="ARBA" id="ARBA00023002"/>
    </source>
</evidence>
<dbReference type="Proteomes" id="UP000606172">
    <property type="component" value="Unassembled WGS sequence"/>
</dbReference>
<dbReference type="GO" id="GO:0005506">
    <property type="term" value="F:iron ion binding"/>
    <property type="evidence" value="ECO:0007669"/>
    <property type="project" value="InterPro"/>
</dbReference>
<dbReference type="SUPFAM" id="SSF56003">
    <property type="entry name" value="Molybdenum cofactor-binding domain"/>
    <property type="match status" value="1"/>
</dbReference>
<dbReference type="InterPro" id="IPR037165">
    <property type="entry name" value="AldOxase/xan_DH_Mopterin-bd_sf"/>
</dbReference>
<dbReference type="Gene3D" id="3.30.365.10">
    <property type="entry name" value="Aldehyde oxidase/xanthine dehydrogenase, molybdopterin binding domain"/>
    <property type="match status" value="4"/>
</dbReference>
<dbReference type="InterPro" id="IPR008274">
    <property type="entry name" value="AldOxase/xan_DH_MoCoBD1"/>
</dbReference>
<dbReference type="Pfam" id="PF20256">
    <property type="entry name" value="MoCoBD_2"/>
    <property type="match status" value="1"/>
</dbReference>
<organism evidence="4 5">
    <name type="scientific">Sinosporangium siamense</name>
    <dbReference type="NCBI Taxonomy" id="1367973"/>
    <lineage>
        <taxon>Bacteria</taxon>
        <taxon>Bacillati</taxon>
        <taxon>Actinomycetota</taxon>
        <taxon>Actinomycetes</taxon>
        <taxon>Streptosporangiales</taxon>
        <taxon>Streptosporangiaceae</taxon>
        <taxon>Sinosporangium</taxon>
    </lineage>
</organism>
<name>A0A919V388_9ACTN</name>
<keyword evidence="1" id="KW-0500">Molybdenum</keyword>
<dbReference type="AlphaFoldDB" id="A0A919V388"/>
<keyword evidence="5" id="KW-1185">Reference proteome</keyword>
<comment type="caution">
    <text evidence="4">The sequence shown here is derived from an EMBL/GenBank/DDBJ whole genome shotgun (WGS) entry which is preliminary data.</text>
</comment>
<reference evidence="4" key="1">
    <citation type="submission" date="2021-01" db="EMBL/GenBank/DDBJ databases">
        <title>Whole genome shotgun sequence of Sinosporangium siamense NBRC 109515.</title>
        <authorList>
            <person name="Komaki H."/>
            <person name="Tamura T."/>
        </authorList>
    </citation>
    <scope>NUCLEOTIDE SEQUENCE</scope>
    <source>
        <strain evidence="4">NBRC 109515</strain>
    </source>
</reference>
<dbReference type="InterPro" id="IPR036856">
    <property type="entry name" value="Ald_Oxase/Xan_DH_a/b_sf"/>
</dbReference>
<keyword evidence="2" id="KW-0560">Oxidoreductase</keyword>
<accession>A0A919V388</accession>
<proteinExistence type="predicted"/>
<dbReference type="InterPro" id="IPR046867">
    <property type="entry name" value="AldOxase/xan_DH_MoCoBD2"/>
</dbReference>
<protein>
    <submittedName>
        <fullName evidence="4">Acylaldehyde oxidase</fullName>
    </submittedName>
</protein>
<sequence length="734" mass="77968">MTTVERVRLVGEGVDRVDGPLKATGAARYPNDFNLPDMAHAALVRSTVAAGRVRGLDTAAAESSPGVLAVITHRNAPSLGHGPDTILSTPPPPLQHDRILHYGQYLAVVVADTAEEATAAARRIKVDYDEAEALLDMHDPRAEVLVDPFKTDSDRGDAESALAAAEVQFEAAYTTSENTNSPLGLFTTVAAWDGDTLTVHDSTQWPGNVRTALARVFGLPENAVRVLAPFVGGGFGAGLRPWPHVVLAALAARTVGRPVKLVLSRPEMFTGTGHRTASEQRVRIGATRDGHLVALHHESTTTLQMEGDNFEPCASGTSYAYACPNLRTRDTQVRLNITWCNSMRAPGEAQGNFALESAMDELAYALGIDPLELRLRNYAEEHPGLGLPWSSKALRECYEVGAERFGWSRRDPEPGSMRDGDQLIGYGMAGVSFFWFQQPCQASATLREDGTALVRSAVTDIGTGTYTVMTQLSAELLGLPLSRVAFELGDSDMPEGAPAGGSGLTAGLGSAVQSACHNLVRAFLDIVRHDHTSPLRGCEVDEVAVADGRIFRMGSPGRGESYTDLLAAHGLHELTADGAATPGTSEELGIAPAGAFGAKFVEIRVDPELGTLHLERVVSAIDAGRILNEKTATSQILGGTVGGIGMALFEETVTDRDTGRIANGTFGDYLIPVNADIPDMQVIFVGRPDRFNPVGVKGVGEIGLVGMSAAIANAIHHATGRRLRSLPLTIDMLL</sequence>
<dbReference type="InterPro" id="IPR016208">
    <property type="entry name" value="Ald_Oxase/xanthine_DH-like"/>
</dbReference>
<dbReference type="Pfam" id="PF02738">
    <property type="entry name" value="MoCoBD_1"/>
    <property type="match status" value="1"/>
</dbReference>